<dbReference type="EMBL" id="CP039734">
    <property type="protein sequence ID" value="QIR76644.1"/>
    <property type="molecule type" value="Genomic_DNA"/>
</dbReference>
<evidence type="ECO:0000256" key="11">
    <source>
        <dbReference type="ARBA" id="ARBA00022989"/>
    </source>
</evidence>
<dbReference type="Gene3D" id="1.10.287.130">
    <property type="match status" value="1"/>
</dbReference>
<dbReference type="Pfam" id="PF02518">
    <property type="entry name" value="HATPase_c"/>
    <property type="match status" value="1"/>
</dbReference>
<evidence type="ECO:0000256" key="9">
    <source>
        <dbReference type="ARBA" id="ARBA00022777"/>
    </source>
</evidence>
<dbReference type="CDD" id="cd00082">
    <property type="entry name" value="HisKA"/>
    <property type="match status" value="1"/>
</dbReference>
<evidence type="ECO:0000256" key="13">
    <source>
        <dbReference type="ARBA" id="ARBA00023136"/>
    </source>
</evidence>
<dbReference type="InterPro" id="IPR003594">
    <property type="entry name" value="HATPase_dom"/>
</dbReference>
<dbReference type="FunFam" id="1.10.287.130:FF:000003">
    <property type="entry name" value="Histidine kinase"/>
    <property type="match status" value="1"/>
</dbReference>
<keyword evidence="12" id="KW-0902">Two-component regulatory system</keyword>
<dbReference type="SUPFAM" id="SSF47384">
    <property type="entry name" value="Homodimeric domain of signal transducing histidine kinase"/>
    <property type="match status" value="1"/>
</dbReference>
<dbReference type="CDD" id="cd17546">
    <property type="entry name" value="REC_hyHK_CKI1_RcsC-like"/>
    <property type="match status" value="1"/>
</dbReference>
<evidence type="ECO:0000256" key="6">
    <source>
        <dbReference type="ARBA" id="ARBA00022679"/>
    </source>
</evidence>
<dbReference type="GO" id="GO:0005886">
    <property type="term" value="C:plasma membrane"/>
    <property type="evidence" value="ECO:0007669"/>
    <property type="project" value="UniProtKB-SubCell"/>
</dbReference>
<dbReference type="PANTHER" id="PTHR45339:SF1">
    <property type="entry name" value="HYBRID SIGNAL TRANSDUCTION HISTIDINE KINASE J"/>
    <property type="match status" value="1"/>
</dbReference>
<keyword evidence="13" id="KW-0472">Membrane</keyword>
<dbReference type="PRINTS" id="PR00344">
    <property type="entry name" value="BCTRLSENSOR"/>
</dbReference>
<keyword evidence="10" id="KW-0067">ATP-binding</keyword>
<dbReference type="InterPro" id="IPR011006">
    <property type="entry name" value="CheY-like_superfamily"/>
</dbReference>
<comment type="subcellular location">
    <subcellularLocation>
        <location evidence="2">Cell membrane</location>
        <topology evidence="2">Multi-pass membrane protein</topology>
    </subcellularLocation>
</comment>
<dbReference type="EC" id="2.7.13.3" evidence="3"/>
<evidence type="ECO:0000313" key="15">
    <source>
        <dbReference type="Proteomes" id="UP000502831"/>
    </source>
</evidence>
<evidence type="ECO:0000256" key="5">
    <source>
        <dbReference type="ARBA" id="ARBA00022553"/>
    </source>
</evidence>
<dbReference type="InterPro" id="IPR036097">
    <property type="entry name" value="HisK_dim/P_sf"/>
</dbReference>
<dbReference type="SMART" id="SM00388">
    <property type="entry name" value="HisKA"/>
    <property type="match status" value="1"/>
</dbReference>
<dbReference type="SMART" id="SM00387">
    <property type="entry name" value="HATPase_c"/>
    <property type="match status" value="1"/>
</dbReference>
<organism evidence="14 15">
    <name type="scientific">Sulfurospirillum diekertiae</name>
    <dbReference type="NCBI Taxonomy" id="1854492"/>
    <lineage>
        <taxon>Bacteria</taxon>
        <taxon>Pseudomonadati</taxon>
        <taxon>Campylobacterota</taxon>
        <taxon>Epsilonproteobacteria</taxon>
        <taxon>Campylobacterales</taxon>
        <taxon>Sulfurospirillaceae</taxon>
        <taxon>Sulfurospirillum</taxon>
    </lineage>
</organism>
<dbReference type="InterPro" id="IPR003661">
    <property type="entry name" value="HisK_dim/P_dom"/>
</dbReference>
<dbReference type="RefSeq" id="WP_167750224.1">
    <property type="nucleotide sequence ID" value="NZ_CP039734.2"/>
</dbReference>
<comment type="catalytic activity">
    <reaction evidence="1">
        <text>ATP + protein L-histidine = ADP + protein N-phospho-L-histidine.</text>
        <dbReference type="EC" id="2.7.13.3"/>
    </reaction>
</comment>
<dbReference type="GO" id="GO:0000155">
    <property type="term" value="F:phosphorelay sensor kinase activity"/>
    <property type="evidence" value="ECO:0007669"/>
    <property type="project" value="InterPro"/>
</dbReference>
<evidence type="ECO:0000256" key="12">
    <source>
        <dbReference type="ARBA" id="ARBA00023012"/>
    </source>
</evidence>
<keyword evidence="11" id="KW-1133">Transmembrane helix</keyword>
<evidence type="ECO:0000256" key="8">
    <source>
        <dbReference type="ARBA" id="ARBA00022741"/>
    </source>
</evidence>
<keyword evidence="7" id="KW-0812">Transmembrane</keyword>
<keyword evidence="8" id="KW-0547">Nucleotide-binding</keyword>
<dbReference type="GO" id="GO:0005524">
    <property type="term" value="F:ATP binding"/>
    <property type="evidence" value="ECO:0007669"/>
    <property type="project" value="UniProtKB-KW"/>
</dbReference>
<evidence type="ECO:0000313" key="14">
    <source>
        <dbReference type="EMBL" id="QIR76644.1"/>
    </source>
</evidence>
<dbReference type="Gene3D" id="3.30.565.10">
    <property type="entry name" value="Histidine kinase-like ATPase, C-terminal domain"/>
    <property type="match status" value="1"/>
</dbReference>
<dbReference type="Pfam" id="PF08376">
    <property type="entry name" value="NIT"/>
    <property type="match status" value="1"/>
</dbReference>
<name>A0A6G9VUH7_9BACT</name>
<keyword evidence="9" id="KW-0418">Kinase</keyword>
<dbReference type="InterPro" id="IPR013587">
    <property type="entry name" value="Nitrate/nitrite_sensing"/>
</dbReference>
<sequence length="1079" mass="122731">MKLTTQHTLKLISQYPLIILFIFSSYFLFLSYKQFDTTLTLKNKIESTRVLSTLSIELAKERGLSASYISSQGSIAKESLQEQRVAVTKAITEFHNFYQTHEVTPNIKNTILYINKIGDMRQAVDKFSIDFNKMFFDYYSQINTFLLKELETLGAINSNSNISNLTYSLVSAYKNIEYLGQERGFVSKILSQYVPFSPKDLEIWISIFGVSNIFDHTTINDQATRTQIETLYKLPENIKLDEEITQVKAELITAAQSGEYLIDPTLWFGLLTKKIDILDKSAQIIKASLNVEEKNYDTQNMGQLIGAGLTWIISIVLMFLGLGLSGQFRKNVQGLENIFTRVEELAETKEKVDFNTAEGMNVAYGIIDRAIENIAKEKKNAEEASAAKSIFLANMSHEIRTPLNGIIGFTELLKNSDLDEEKREFVDVIEKSSENLLAIINNILDLSKVESNKIEIDEILFSPIDEFENAVEVYGPKAAEKNIQLSLYIDPSLHNYLKSDAVKIKEVLINLMSNAVKFTPNNGQITVEIKRVDNAPLDKARVLFSVQDSGIGINKDKIEGIFDAFNQADSTITRKFGGTGLGLTISSKYIALMGGRLEVESDEGKGSRFFFVLDLVESSSSGTDYKDHFNDFNCAIYSPLNSNKAHTEFMYDYFTYFGAHAKYYTDFPALKNLIFKAGSNIIVADYNNLTKEELEEYKKIKLPIILIFKSSQQVKYNEFNTKYITPIYEPINVSKLVRALESKREFLPVKEDRIEPQPLPKVTFGKKFKANVLVAEDNEINQKLIRRTLEDLGLNITIVPNGLQAVERRRNDNFDMIFMDIAMPVMDGIEATHKILEYEEQNHLPHIPIVAITANALKGDRERFMKEGLDEYITKPIKKDSIISILNLFIQDKIDFTAQEEAPSVDVKQSTVKQQPEEIHVPLQSEEMLHVEPNLSTSIEEIQNPLIEEKSNESIVPTIEIKDVLVLKKSPIETKIFTSVLSKMCEYVESATSYNDFKQKIGSKHYKVILFDKEMLLDDVEIFSTWIQSTEKEHNAGKINTIMFIDPKDKNQDTTVAFDAILPNQISKKDLETLIHKFI</sequence>
<dbReference type="PROSITE" id="PS50110">
    <property type="entry name" value="RESPONSE_REGULATORY"/>
    <property type="match status" value="1"/>
</dbReference>
<dbReference type="PROSITE" id="PS50109">
    <property type="entry name" value="HIS_KIN"/>
    <property type="match status" value="1"/>
</dbReference>
<evidence type="ECO:0000256" key="4">
    <source>
        <dbReference type="ARBA" id="ARBA00022475"/>
    </source>
</evidence>
<dbReference type="InterPro" id="IPR001789">
    <property type="entry name" value="Sig_transdc_resp-reg_receiver"/>
</dbReference>
<evidence type="ECO:0000256" key="1">
    <source>
        <dbReference type="ARBA" id="ARBA00000085"/>
    </source>
</evidence>
<evidence type="ECO:0000256" key="7">
    <source>
        <dbReference type="ARBA" id="ARBA00022692"/>
    </source>
</evidence>
<dbReference type="Proteomes" id="UP000502831">
    <property type="component" value="Chromosome"/>
</dbReference>
<dbReference type="InterPro" id="IPR004358">
    <property type="entry name" value="Sig_transdc_His_kin-like_C"/>
</dbReference>
<dbReference type="FunFam" id="3.30.565.10:FF:000010">
    <property type="entry name" value="Sensor histidine kinase RcsC"/>
    <property type="match status" value="1"/>
</dbReference>
<evidence type="ECO:0000256" key="2">
    <source>
        <dbReference type="ARBA" id="ARBA00004651"/>
    </source>
</evidence>
<dbReference type="SUPFAM" id="SSF55874">
    <property type="entry name" value="ATPase domain of HSP90 chaperone/DNA topoisomerase II/histidine kinase"/>
    <property type="match status" value="1"/>
</dbReference>
<dbReference type="Pfam" id="PF00072">
    <property type="entry name" value="Response_reg"/>
    <property type="match status" value="1"/>
</dbReference>
<proteinExistence type="predicted"/>
<dbReference type="Pfam" id="PF00512">
    <property type="entry name" value="HisKA"/>
    <property type="match status" value="1"/>
</dbReference>
<dbReference type="InterPro" id="IPR005467">
    <property type="entry name" value="His_kinase_dom"/>
</dbReference>
<dbReference type="CDD" id="cd16922">
    <property type="entry name" value="HATPase_EvgS-ArcB-TorS-like"/>
    <property type="match status" value="1"/>
</dbReference>
<evidence type="ECO:0000256" key="10">
    <source>
        <dbReference type="ARBA" id="ARBA00022840"/>
    </source>
</evidence>
<gene>
    <name evidence="14" type="ORF">FA584_10725</name>
</gene>
<dbReference type="SUPFAM" id="SSF52172">
    <property type="entry name" value="CheY-like"/>
    <property type="match status" value="1"/>
</dbReference>
<accession>A0A6G9VUH7</accession>
<reference evidence="14 15" key="1">
    <citation type="journal article" date="2017" name="Environ. Sci. Technol.">
        <title>Organohalide Respiration with Chlorinated Ethenes under Low pH Conditions.</title>
        <authorList>
            <person name="Yang Y."/>
            <person name="Capiro N.L."/>
            <person name="Marcet T.F."/>
            <person name="Yan J."/>
            <person name="Pennell K.D."/>
            <person name="Loffler F.E."/>
        </authorList>
    </citation>
    <scope>NUCLEOTIDE SEQUENCE [LARGE SCALE GENOMIC DNA]</scope>
    <source>
        <strain evidence="14 15">ACSDCE</strain>
    </source>
</reference>
<dbReference type="SMART" id="SM00448">
    <property type="entry name" value="REC"/>
    <property type="match status" value="1"/>
</dbReference>
<dbReference type="Gene3D" id="3.40.50.2300">
    <property type="match status" value="1"/>
</dbReference>
<keyword evidence="6" id="KW-0808">Transferase</keyword>
<keyword evidence="4" id="KW-1003">Cell membrane</keyword>
<keyword evidence="5" id="KW-0597">Phosphoprotein</keyword>
<dbReference type="PANTHER" id="PTHR45339">
    <property type="entry name" value="HYBRID SIGNAL TRANSDUCTION HISTIDINE KINASE J"/>
    <property type="match status" value="1"/>
</dbReference>
<dbReference type="AlphaFoldDB" id="A0A6G9VUH7"/>
<protein>
    <recommendedName>
        <fullName evidence="3">histidine kinase</fullName>
        <ecNumber evidence="3">2.7.13.3</ecNumber>
    </recommendedName>
</protein>
<dbReference type="InterPro" id="IPR036890">
    <property type="entry name" value="HATPase_C_sf"/>
</dbReference>
<evidence type="ECO:0000256" key="3">
    <source>
        <dbReference type="ARBA" id="ARBA00012438"/>
    </source>
</evidence>